<keyword evidence="2 5" id="KW-0255">Endonuclease</keyword>
<evidence type="ECO:0000256" key="3">
    <source>
        <dbReference type="ARBA" id="ARBA00022801"/>
    </source>
</evidence>
<sequence length="527" mass="57528">MSARLRGKEGRPPGLPCGENDAEDLLVLFLRGLRDAAGLSVELIHLQLPDMVGNKPKPAPSTLHRVLRGVGLKNHQGLVKALIEICVADPVEAAKAHRRARALLKKAWEQPGRAESDQGQGDDEDCTAHLAKLVHVHGQLLDTQAALGLALQAKEQAEAELDARSSSREEELAELRRRLLAVTGERDAALKYVQEVMQRIADLERMLTTVGPEPTSGRKAGPGQGTELISGVAHGADEVRVVREELLGLDPSGRRMAAVLGQSMERLLDGELTGRFRWEELSKSEKAMAGQLVGNLMRHDFRFDTRGPLDFRIAGVDVDLKVTSGSTWIIPREAQGRVCVLVHLDHRRGLWSLGVVRATEETLVSGANKDGKRNLSRAGREAIEWIHKDSRLPVNVLNRLPAADLQTILAQATGQGRVNELFRVAQCQSVTLPVLATVARQRDAAKRARDARRILAAEGILVLNHRNSDPEIARALGLPVPEKGTWVSVRLAPATEADRDSGRSVVLSGTRWRLAKPDDEVNPLPGH</sequence>
<dbReference type="Gene3D" id="3.40.600.10">
    <property type="entry name" value="DNA mismatch repair MutH/Restriction endonuclease, type II"/>
    <property type="match status" value="1"/>
</dbReference>
<dbReference type="InterPro" id="IPR036388">
    <property type="entry name" value="WH-like_DNA-bd_sf"/>
</dbReference>
<dbReference type="GeneID" id="91461586"/>
<dbReference type="KEGG" id="sgf:HEP81_01988"/>
<dbReference type="GO" id="GO:0009036">
    <property type="term" value="F:type II site-specific deoxyribonuclease activity"/>
    <property type="evidence" value="ECO:0007669"/>
    <property type="project" value="InterPro"/>
</dbReference>
<dbReference type="GO" id="GO:0003677">
    <property type="term" value="F:DNA binding"/>
    <property type="evidence" value="ECO:0007669"/>
    <property type="project" value="InterPro"/>
</dbReference>
<dbReference type="CDD" id="cd22338">
    <property type="entry name" value="NaeI-like"/>
    <property type="match status" value="1"/>
</dbReference>
<organism evidence="5 6">
    <name type="scientific">Streptomyces griseofuscus</name>
    <dbReference type="NCBI Taxonomy" id="146922"/>
    <lineage>
        <taxon>Bacteria</taxon>
        <taxon>Bacillati</taxon>
        <taxon>Actinomycetota</taxon>
        <taxon>Actinomycetes</taxon>
        <taxon>Kitasatosporales</taxon>
        <taxon>Streptomycetaceae</taxon>
        <taxon>Streptomyces</taxon>
    </lineage>
</organism>
<keyword evidence="1" id="KW-0540">Nuclease</keyword>
<dbReference type="GO" id="GO:0009307">
    <property type="term" value="P:DNA restriction-modification system"/>
    <property type="evidence" value="ECO:0007669"/>
    <property type="project" value="InterPro"/>
</dbReference>
<protein>
    <submittedName>
        <fullName evidence="5">Restriction endonuclease NaeI</fullName>
    </submittedName>
</protein>
<proteinExistence type="predicted"/>
<evidence type="ECO:0000313" key="5">
    <source>
        <dbReference type="EMBL" id="QNT92315.1"/>
    </source>
</evidence>
<dbReference type="RefSeq" id="WP_051850145.1">
    <property type="nucleotide sequence ID" value="NZ_CP051006.1"/>
</dbReference>
<name>A0A7H1PW85_9ACTN</name>
<dbReference type="EMBL" id="CP051006">
    <property type="protein sequence ID" value="QNT92315.1"/>
    <property type="molecule type" value="Genomic_DNA"/>
</dbReference>
<dbReference type="Proteomes" id="UP000516422">
    <property type="component" value="Chromosome"/>
</dbReference>
<dbReference type="Pfam" id="PF09126">
    <property type="entry name" value="NaeI"/>
    <property type="match status" value="1"/>
</dbReference>
<reference evidence="5 6" key="1">
    <citation type="submission" date="2020-04" db="EMBL/GenBank/DDBJ databases">
        <title>Characterization and engineering of Streptomyces griseofuscus DSM40191 as a potential heterologous host for expression of BGCs.</title>
        <authorList>
            <person name="Gren T."/>
            <person name="Whitford C.M."/>
            <person name="Mohite O.S."/>
            <person name="Joergensen T.S."/>
            <person name="Nielsen J.B."/>
            <person name="Lee S.Y."/>
            <person name="Weber T."/>
        </authorList>
    </citation>
    <scope>NUCLEOTIDE SEQUENCE [LARGE SCALE GENOMIC DNA]</scope>
    <source>
        <strain evidence="5 6">DSM 40191</strain>
    </source>
</reference>
<evidence type="ECO:0000256" key="1">
    <source>
        <dbReference type="ARBA" id="ARBA00022722"/>
    </source>
</evidence>
<dbReference type="InterPro" id="IPR037057">
    <property type="entry name" value="DNA_rep_MutH/T2_RE_sf"/>
</dbReference>
<evidence type="ECO:0000259" key="4">
    <source>
        <dbReference type="Pfam" id="PF09126"/>
    </source>
</evidence>
<dbReference type="Gene3D" id="1.10.10.10">
    <property type="entry name" value="Winged helix-like DNA-binding domain superfamily/Winged helix DNA-binding domain"/>
    <property type="match status" value="1"/>
</dbReference>
<evidence type="ECO:0000256" key="2">
    <source>
        <dbReference type="ARBA" id="ARBA00022759"/>
    </source>
</evidence>
<dbReference type="AlphaFoldDB" id="A0A7H1PW85"/>
<dbReference type="InterPro" id="IPR011335">
    <property type="entry name" value="Restrct_endonuc-II-like"/>
</dbReference>
<accession>A0A7H1PW85</accession>
<keyword evidence="3" id="KW-0378">Hydrolase</keyword>
<feature type="domain" description="Type II restriction enzyme NaeI" evidence="4">
    <location>
        <begin position="242"/>
        <end position="523"/>
    </location>
</feature>
<dbReference type="REBASE" id="817273">
    <property type="entry name" value="Sgr40191ORF1988P"/>
</dbReference>
<gene>
    <name evidence="5" type="ORF">HEP81_01988</name>
</gene>
<dbReference type="SUPFAM" id="SSF52980">
    <property type="entry name" value="Restriction endonuclease-like"/>
    <property type="match status" value="1"/>
</dbReference>
<dbReference type="InterPro" id="IPR015210">
    <property type="entry name" value="NaeI"/>
</dbReference>
<evidence type="ECO:0000313" key="6">
    <source>
        <dbReference type="Proteomes" id="UP000516422"/>
    </source>
</evidence>